<dbReference type="PANTHER" id="PTHR30055">
    <property type="entry name" value="HTH-TYPE TRANSCRIPTIONAL REGULATOR RUTR"/>
    <property type="match status" value="1"/>
</dbReference>
<keyword evidence="3" id="KW-0804">Transcription</keyword>
<dbReference type="SUPFAM" id="SSF46689">
    <property type="entry name" value="Homeodomain-like"/>
    <property type="match status" value="1"/>
</dbReference>
<evidence type="ECO:0000259" key="4">
    <source>
        <dbReference type="PROSITE" id="PS50977"/>
    </source>
</evidence>
<evidence type="ECO:0000313" key="5">
    <source>
        <dbReference type="EMBL" id="CAB4697600.1"/>
    </source>
</evidence>
<dbReference type="GO" id="GO:0000976">
    <property type="term" value="F:transcription cis-regulatory region binding"/>
    <property type="evidence" value="ECO:0007669"/>
    <property type="project" value="TreeGrafter"/>
</dbReference>
<dbReference type="Pfam" id="PF00440">
    <property type="entry name" value="TetR_N"/>
    <property type="match status" value="1"/>
</dbReference>
<name>A0A6J6Y5B9_9ZZZZ</name>
<keyword evidence="2" id="KW-0238">DNA-binding</keyword>
<dbReference type="InterPro" id="IPR001647">
    <property type="entry name" value="HTH_TetR"/>
</dbReference>
<dbReference type="PROSITE" id="PS50977">
    <property type="entry name" value="HTH_TETR_2"/>
    <property type="match status" value="1"/>
</dbReference>
<evidence type="ECO:0000256" key="2">
    <source>
        <dbReference type="ARBA" id="ARBA00023125"/>
    </source>
</evidence>
<dbReference type="InterPro" id="IPR009057">
    <property type="entry name" value="Homeodomain-like_sf"/>
</dbReference>
<sequence>MVTEALDLQDGRHARRDRNKIAVVDAFLELVREGNPRPSVADVAERSGVSHRSVFRYFADKDELARTAISRQEGAVVAMFALGIHGDASLADRVNTLVKHRLSLFDEIGPVARLSRSLAPLQPIVSAEITRSRGFLRVQVNKLFAAELDAMDTSRAASTAAVLDVLCSFESIDLLRRDQGLSRDLAAEALVESMMQLLG</sequence>
<dbReference type="EMBL" id="CAEZXM010000196">
    <property type="protein sequence ID" value="CAB4697600.1"/>
    <property type="molecule type" value="Genomic_DNA"/>
</dbReference>
<reference evidence="6" key="1">
    <citation type="submission" date="2020-05" db="EMBL/GenBank/DDBJ databases">
        <authorList>
            <person name="Chiriac C."/>
            <person name="Salcher M."/>
            <person name="Ghai R."/>
            <person name="Kavagutti S V."/>
        </authorList>
    </citation>
    <scope>NUCLEOTIDE SEQUENCE</scope>
</reference>
<dbReference type="PANTHER" id="PTHR30055:SF234">
    <property type="entry name" value="HTH-TYPE TRANSCRIPTIONAL REGULATOR BETI"/>
    <property type="match status" value="1"/>
</dbReference>
<evidence type="ECO:0000256" key="1">
    <source>
        <dbReference type="ARBA" id="ARBA00023015"/>
    </source>
</evidence>
<evidence type="ECO:0000313" key="6">
    <source>
        <dbReference type="EMBL" id="CAB4800917.1"/>
    </source>
</evidence>
<protein>
    <submittedName>
        <fullName evidence="6">Unannotated protein</fullName>
    </submittedName>
</protein>
<evidence type="ECO:0000256" key="3">
    <source>
        <dbReference type="ARBA" id="ARBA00023163"/>
    </source>
</evidence>
<organism evidence="6">
    <name type="scientific">freshwater metagenome</name>
    <dbReference type="NCBI Taxonomy" id="449393"/>
    <lineage>
        <taxon>unclassified sequences</taxon>
        <taxon>metagenomes</taxon>
        <taxon>ecological metagenomes</taxon>
    </lineage>
</organism>
<dbReference type="InterPro" id="IPR050109">
    <property type="entry name" value="HTH-type_TetR-like_transc_reg"/>
</dbReference>
<accession>A0A6J6Y5B9</accession>
<dbReference type="GO" id="GO:0003700">
    <property type="term" value="F:DNA-binding transcription factor activity"/>
    <property type="evidence" value="ECO:0007669"/>
    <property type="project" value="TreeGrafter"/>
</dbReference>
<dbReference type="EMBL" id="CAFAAI010000169">
    <property type="protein sequence ID" value="CAB4800917.1"/>
    <property type="molecule type" value="Genomic_DNA"/>
</dbReference>
<dbReference type="AlphaFoldDB" id="A0A6J6Y5B9"/>
<gene>
    <name evidence="5" type="ORF">UFOPK2366_01090</name>
    <name evidence="6" type="ORF">UFOPK2992_01017</name>
</gene>
<proteinExistence type="predicted"/>
<dbReference type="Gene3D" id="1.10.357.10">
    <property type="entry name" value="Tetracycline Repressor, domain 2"/>
    <property type="match status" value="1"/>
</dbReference>
<keyword evidence="1" id="KW-0805">Transcription regulation</keyword>
<feature type="domain" description="HTH tetR-type" evidence="4">
    <location>
        <begin position="17"/>
        <end position="76"/>
    </location>
</feature>